<dbReference type="EMBL" id="JAAVJS010000003">
    <property type="protein sequence ID" value="NJX14418.1"/>
    <property type="molecule type" value="Genomic_DNA"/>
</dbReference>
<keyword evidence="5" id="KW-1185">Reference proteome</keyword>
<dbReference type="PANTHER" id="PTHR37321">
    <property type="entry name" value="EXPORTED PROTEIN-RELATED"/>
    <property type="match status" value="1"/>
</dbReference>
<proteinExistence type="predicted"/>
<dbReference type="Gene3D" id="3.20.20.490">
    <property type="entry name" value="GxGYxYP glycoside hydrolase, C-terminal domain"/>
    <property type="match status" value="1"/>
</dbReference>
<protein>
    <submittedName>
        <fullName evidence="4">Uncharacterized protein</fullName>
    </submittedName>
</protein>
<evidence type="ECO:0000259" key="2">
    <source>
        <dbReference type="Pfam" id="PF14323"/>
    </source>
</evidence>
<dbReference type="Pfam" id="PF20958">
    <property type="entry name" value="GxGYxYP_N_3rd"/>
    <property type="match status" value="1"/>
</dbReference>
<evidence type="ECO:0000313" key="4">
    <source>
        <dbReference type="EMBL" id="NJX14418.1"/>
    </source>
</evidence>
<dbReference type="InterPro" id="IPR048309">
    <property type="entry name" value="GxGYxYP_N_3rd"/>
</dbReference>
<keyword evidence="1" id="KW-0732">Signal</keyword>
<feature type="domain" description="GxGYxYP putative glycoside hydrolase third N-terminal" evidence="3">
    <location>
        <begin position="247"/>
        <end position="327"/>
    </location>
</feature>
<dbReference type="PANTHER" id="PTHR37321:SF1">
    <property type="entry name" value="EXPORTED PROTEIN"/>
    <property type="match status" value="1"/>
</dbReference>
<organism evidence="4 5">
    <name type="scientific">Tamlana crocina</name>
    <dbReference type="NCBI Taxonomy" id="393006"/>
    <lineage>
        <taxon>Bacteria</taxon>
        <taxon>Pseudomonadati</taxon>
        <taxon>Bacteroidota</taxon>
        <taxon>Flavobacteriia</taxon>
        <taxon>Flavobacteriales</taxon>
        <taxon>Flavobacteriaceae</taxon>
        <taxon>Tamlana</taxon>
    </lineage>
</organism>
<dbReference type="Proteomes" id="UP000760545">
    <property type="component" value="Unassembled WGS sequence"/>
</dbReference>
<dbReference type="Pfam" id="PF14323">
    <property type="entry name" value="GxGYxYP_C"/>
    <property type="match status" value="1"/>
</dbReference>
<reference evidence="4 5" key="1">
    <citation type="submission" date="2020-03" db="EMBL/GenBank/DDBJ databases">
        <title>Tamlana sp. nov, isolated from XXX.</title>
        <authorList>
            <person name="Cao W.R."/>
        </authorList>
    </citation>
    <scope>NUCLEOTIDE SEQUENCE [LARGE SCALE GENOMIC DNA]</scope>
    <source>
        <strain evidence="4 5">HST1-43</strain>
    </source>
</reference>
<evidence type="ECO:0000259" key="3">
    <source>
        <dbReference type="Pfam" id="PF20958"/>
    </source>
</evidence>
<feature type="chain" id="PRO_5045657411" evidence="1">
    <location>
        <begin position="23"/>
        <end position="634"/>
    </location>
</feature>
<evidence type="ECO:0000256" key="1">
    <source>
        <dbReference type="SAM" id="SignalP"/>
    </source>
</evidence>
<sequence>MIKILKVKTIVTALVLAFLTNACINNSKKERDSAEANKAYTNEYDSFKDLGQYWHLGMQVKPKKYWSIAGLIPKLHKNELGHTELTKGMQYHLLCQSISGLVNRAVDQGKSDVGIWLHDHSEKEAYKVAKQGLVKMGVQEHAQTTAIELVSETYADVDGVKVQVKDLFNGYVLTDIENNPESNTVATVASHVYNAIIVDVRDKDYFDSLGYKMMYDASKKNTQDAWNEFKDKCNNNALVVMPLQTGEQREFAIKNNLFVINLNKKYNDASAGQNTALFDEVLQWLKPGSPIYGWEHGVGEDLFVNKVSETGNIMVPADWMYNLNLTSLLYKSRQSGLAKVLDPKAIDFTEKGKKYVSYHLSDGDNVQWMMNGFANEYYFNHPAADTMKIAFGLPVDNLSMMAPDVMELLFDKQGENTSIVQTFGGGYNYADLFGIKGNRAGSLKQIASATAAHMRQHRIKILSLMAKDVGSEEAKEAYRAYIKANNQLEGILAVQYSPYAGGKGTIYWETNSDGYDIPIITVKYSLWNFGDKNNEREGTPTYIANKLNSESDSNPFSVISIHAWSRFSDTGNSKDEVAENVLGPIIGPGIAKLNASKLSENFKVVNVEELIWRVRMHYKPNQTKKRLELFKNNH</sequence>
<comment type="caution">
    <text evidence="4">The sequence shown here is derived from an EMBL/GenBank/DDBJ whole genome shotgun (WGS) entry which is preliminary data.</text>
</comment>
<dbReference type="InterPro" id="IPR025832">
    <property type="entry name" value="GxGYxYP_C"/>
</dbReference>
<dbReference type="InterPro" id="IPR038410">
    <property type="entry name" value="GxGYxYP_C_sf"/>
</dbReference>
<evidence type="ECO:0000313" key="5">
    <source>
        <dbReference type="Proteomes" id="UP000760545"/>
    </source>
</evidence>
<accession>A0ABX1DBL1</accession>
<gene>
    <name evidence="4" type="ORF">HC176_02820</name>
</gene>
<feature type="domain" description="GxGYxYP putative glycoside hydrolase C-terminal" evidence="2">
    <location>
        <begin position="353"/>
        <end position="568"/>
    </location>
</feature>
<feature type="signal peptide" evidence="1">
    <location>
        <begin position="1"/>
        <end position="22"/>
    </location>
</feature>
<name>A0ABX1DBL1_9FLAO</name>